<evidence type="ECO:0000256" key="5">
    <source>
        <dbReference type="ARBA" id="ARBA00023002"/>
    </source>
</evidence>
<dbReference type="PANTHER" id="PTHR42784">
    <property type="entry name" value="PYRANOSE 2-OXIDASE"/>
    <property type="match status" value="1"/>
</dbReference>
<protein>
    <submittedName>
        <fullName evidence="10">GMC family oxidoreductase</fullName>
    </submittedName>
</protein>
<dbReference type="SUPFAM" id="SSF51905">
    <property type="entry name" value="FAD/NAD(P)-binding domain"/>
    <property type="match status" value="1"/>
</dbReference>
<dbReference type="EMBL" id="DXHR01000014">
    <property type="protein sequence ID" value="HIW12382.1"/>
    <property type="molecule type" value="Genomic_DNA"/>
</dbReference>
<feature type="region of interest" description="Disordered" evidence="6">
    <location>
        <begin position="77"/>
        <end position="96"/>
    </location>
</feature>
<dbReference type="Proteomes" id="UP000823989">
    <property type="component" value="Unassembled WGS sequence"/>
</dbReference>
<feature type="domain" description="Glucose-methanol-choline oxidoreductase N-terminal" evidence="7">
    <location>
        <begin position="217"/>
        <end position="333"/>
    </location>
</feature>
<dbReference type="InterPro" id="IPR036188">
    <property type="entry name" value="FAD/NAD-bd_sf"/>
</dbReference>
<sequence length="587" mass="65623">MAETLDKVDAVIVGSGWAGGISAAELTKAGYKVVMLEKGRKQSKEDFLNIKDELRFSIRYDMMQNLSKETVTARKSVDDEAKPVRNNKSARLGQGKGGAGVHWNGVTFRWMPYDFEIYSQTVERYGKDKIPEECTIQDWGIDWDTVEPYYDKFEKTLGISGEENPLGAKRSDQYPTPPLKSSAAIDLFMDSTKNLGYHPYRLPAATLSQQYTNPDGETINACMYCAFCEEYGCHFGAKADPLLTVLLTAEKTGNMDLRDQSTVTEVIHENGKATGVKYVDNNSGKEFIQPADIVVLAGFVFTNTKLLLMSEIGEPYNPETEKGVIGRNFTGHFNNLSTYVGARGYFDNKKFNLAMGTGALGATIDDFSGDHWDHNDVDFLHGYEIHYFQLGNRPIKNNAVPRGTPQWGPEFKKKSLYYTNRNLLIVPQTAFLPNRYSYLDLDPAYKDEFGNPLVRATVTYTDQERERTRHGVENCGKIMEEMGADIIDVDEVADDIEFDRQFFTDHFIGGVIMGDDPEISAVNTYSQMWDMENLFVVGGSSFPHTSAYNPTGTIGAFAYRAAEGMIEYLEGDGGLVEEPGKNNVSKI</sequence>
<dbReference type="InterPro" id="IPR000172">
    <property type="entry name" value="GMC_OxRdtase_N"/>
</dbReference>
<dbReference type="Pfam" id="PF00890">
    <property type="entry name" value="FAD_binding_2"/>
    <property type="match status" value="1"/>
</dbReference>
<evidence type="ECO:0000313" key="10">
    <source>
        <dbReference type="EMBL" id="HIW12382.1"/>
    </source>
</evidence>
<name>A0A9D1QFU6_9STAP</name>
<feature type="domain" description="Glucose-methanol-choline oxidoreductase C-terminal" evidence="9">
    <location>
        <begin position="435"/>
        <end position="558"/>
    </location>
</feature>
<comment type="similarity">
    <text evidence="2">Belongs to the GMC oxidoreductase family.</text>
</comment>
<evidence type="ECO:0000259" key="7">
    <source>
        <dbReference type="Pfam" id="PF00732"/>
    </source>
</evidence>
<dbReference type="AlphaFoldDB" id="A0A9D1QFU6"/>
<dbReference type="Pfam" id="PF05199">
    <property type="entry name" value="GMC_oxred_C"/>
    <property type="match status" value="1"/>
</dbReference>
<evidence type="ECO:0000256" key="3">
    <source>
        <dbReference type="ARBA" id="ARBA00022630"/>
    </source>
</evidence>
<proteinExistence type="inferred from homology"/>
<dbReference type="InterPro" id="IPR007867">
    <property type="entry name" value="GMC_OxRtase_C"/>
</dbReference>
<dbReference type="PANTHER" id="PTHR42784:SF1">
    <property type="entry name" value="PYRANOSE 2-OXIDASE"/>
    <property type="match status" value="1"/>
</dbReference>
<evidence type="ECO:0000256" key="4">
    <source>
        <dbReference type="ARBA" id="ARBA00022827"/>
    </source>
</evidence>
<keyword evidence="4" id="KW-0274">FAD</keyword>
<evidence type="ECO:0000256" key="1">
    <source>
        <dbReference type="ARBA" id="ARBA00001974"/>
    </source>
</evidence>
<reference evidence="10" key="2">
    <citation type="submission" date="2021-04" db="EMBL/GenBank/DDBJ databases">
        <authorList>
            <person name="Gilroy R."/>
        </authorList>
    </citation>
    <scope>NUCLEOTIDE SEQUENCE</scope>
    <source>
        <strain evidence="10">ChiHjej13B12-752</strain>
    </source>
</reference>
<evidence type="ECO:0000313" key="11">
    <source>
        <dbReference type="Proteomes" id="UP000823989"/>
    </source>
</evidence>
<evidence type="ECO:0000259" key="9">
    <source>
        <dbReference type="Pfam" id="PF05199"/>
    </source>
</evidence>
<feature type="domain" description="FAD-dependent oxidoreductase 2 FAD-binding" evidence="8">
    <location>
        <begin position="9"/>
        <end position="42"/>
    </location>
</feature>
<keyword evidence="5" id="KW-0560">Oxidoreductase</keyword>
<gene>
    <name evidence="10" type="ORF">H9891_04405</name>
</gene>
<accession>A0A9D1QFU6</accession>
<dbReference type="Gene3D" id="3.50.50.60">
    <property type="entry name" value="FAD/NAD(P)-binding domain"/>
    <property type="match status" value="2"/>
</dbReference>
<reference evidence="10" key="1">
    <citation type="journal article" date="2021" name="PeerJ">
        <title>Extensive microbial diversity within the chicken gut microbiome revealed by metagenomics and culture.</title>
        <authorList>
            <person name="Gilroy R."/>
            <person name="Ravi A."/>
            <person name="Getino M."/>
            <person name="Pursley I."/>
            <person name="Horton D.L."/>
            <person name="Alikhan N.F."/>
            <person name="Baker D."/>
            <person name="Gharbi K."/>
            <person name="Hall N."/>
            <person name="Watson M."/>
            <person name="Adriaenssens E.M."/>
            <person name="Foster-Nyarko E."/>
            <person name="Jarju S."/>
            <person name="Secka A."/>
            <person name="Antonio M."/>
            <person name="Oren A."/>
            <person name="Chaudhuri R.R."/>
            <person name="La Ragione R."/>
            <person name="Hildebrand F."/>
            <person name="Pallen M.J."/>
        </authorList>
    </citation>
    <scope>NUCLEOTIDE SEQUENCE</scope>
    <source>
        <strain evidence="10">ChiHjej13B12-752</strain>
    </source>
</reference>
<comment type="cofactor">
    <cofactor evidence="1">
        <name>FAD</name>
        <dbReference type="ChEBI" id="CHEBI:57692"/>
    </cofactor>
</comment>
<organism evidence="10 11">
    <name type="scientific">Candidatus Salinicoccus stercoripullorum</name>
    <dbReference type="NCBI Taxonomy" id="2838756"/>
    <lineage>
        <taxon>Bacteria</taxon>
        <taxon>Bacillati</taxon>
        <taxon>Bacillota</taxon>
        <taxon>Bacilli</taxon>
        <taxon>Bacillales</taxon>
        <taxon>Staphylococcaceae</taxon>
        <taxon>Salinicoccus</taxon>
    </lineage>
</organism>
<comment type="caution">
    <text evidence="10">The sequence shown here is derived from an EMBL/GenBank/DDBJ whole genome shotgun (WGS) entry which is preliminary data.</text>
</comment>
<dbReference type="GO" id="GO:0050660">
    <property type="term" value="F:flavin adenine dinucleotide binding"/>
    <property type="evidence" value="ECO:0007669"/>
    <property type="project" value="InterPro"/>
</dbReference>
<evidence type="ECO:0000256" key="2">
    <source>
        <dbReference type="ARBA" id="ARBA00010790"/>
    </source>
</evidence>
<evidence type="ECO:0000259" key="8">
    <source>
        <dbReference type="Pfam" id="PF00890"/>
    </source>
</evidence>
<dbReference type="Pfam" id="PF00732">
    <property type="entry name" value="GMC_oxred_N"/>
    <property type="match status" value="1"/>
</dbReference>
<dbReference type="GO" id="GO:0016614">
    <property type="term" value="F:oxidoreductase activity, acting on CH-OH group of donors"/>
    <property type="evidence" value="ECO:0007669"/>
    <property type="project" value="InterPro"/>
</dbReference>
<keyword evidence="3" id="KW-0285">Flavoprotein</keyword>
<evidence type="ECO:0000256" key="6">
    <source>
        <dbReference type="SAM" id="MobiDB-lite"/>
    </source>
</evidence>
<dbReference type="InterPro" id="IPR003953">
    <property type="entry name" value="FAD-dep_OxRdtase_2_FAD-bd"/>
</dbReference>
<dbReference type="InterPro" id="IPR051473">
    <property type="entry name" value="P2Ox-like"/>
</dbReference>